<organism evidence="1 2">
    <name type="scientific">Idiomarina xiamenensis 10-D-4</name>
    <dbReference type="NCBI Taxonomy" id="740709"/>
    <lineage>
        <taxon>Bacteria</taxon>
        <taxon>Pseudomonadati</taxon>
        <taxon>Pseudomonadota</taxon>
        <taxon>Gammaproteobacteria</taxon>
        <taxon>Alteromonadales</taxon>
        <taxon>Idiomarinaceae</taxon>
        <taxon>Idiomarina</taxon>
    </lineage>
</organism>
<accession>K2JVU7</accession>
<dbReference type="AlphaFoldDB" id="K2JVU7"/>
<dbReference type="EMBL" id="AMRG01000001">
    <property type="protein sequence ID" value="EKE87531.1"/>
    <property type="molecule type" value="Genomic_DNA"/>
</dbReference>
<protein>
    <submittedName>
        <fullName evidence="1">Transposase IS3/IS911</fullName>
    </submittedName>
</protein>
<comment type="caution">
    <text evidence="1">The sequence shown here is derived from an EMBL/GenBank/DDBJ whole genome shotgun (WGS) entry which is preliminary data.</text>
</comment>
<dbReference type="STRING" id="740709.A10D4_00515"/>
<evidence type="ECO:0000313" key="2">
    <source>
        <dbReference type="Proteomes" id="UP000014115"/>
    </source>
</evidence>
<reference evidence="1 2" key="1">
    <citation type="journal article" date="2012" name="J. Bacteriol.">
        <title>Genome Sequence of Idiomarina xiamenensis Type Strain 10-D-4.</title>
        <authorList>
            <person name="Lai Q."/>
            <person name="Wang L."/>
            <person name="Wang W."/>
            <person name="Shao Z."/>
        </authorList>
    </citation>
    <scope>NUCLEOTIDE SEQUENCE [LARGE SCALE GENOMIC DNA]</scope>
    <source>
        <strain evidence="1 2">10-D-4</strain>
    </source>
</reference>
<keyword evidence="2" id="KW-1185">Reference proteome</keyword>
<dbReference type="Proteomes" id="UP000014115">
    <property type="component" value="Unassembled WGS sequence"/>
</dbReference>
<dbReference type="eggNOG" id="COG2963">
    <property type="taxonomic scope" value="Bacteria"/>
</dbReference>
<dbReference type="eggNOG" id="COG2801">
    <property type="taxonomic scope" value="Bacteria"/>
</dbReference>
<name>K2JVU7_9GAMM</name>
<proteinExistence type="predicted"/>
<evidence type="ECO:0000313" key="1">
    <source>
        <dbReference type="EMBL" id="EKE87531.1"/>
    </source>
</evidence>
<gene>
    <name evidence="1" type="ORF">A10D4_00515</name>
</gene>
<sequence length="144" mass="16166">MQDGDMYAIQAGDEVVSAAEHKALQKKVKQLEQLLGRKTMKTEILKEALEIAPPKQLISRMSFLPANDSLSSLVVNTLGLLRSNLYQRIYGRNLSRSARYNKQEDAVLLPQIEALYDGRETNGYRPLLSTQMASCAQMIMASFE</sequence>
<dbReference type="PATRIC" id="fig|740709.3.peg.102"/>